<accession>A0ABP1R7F2</accession>
<proteinExistence type="predicted"/>
<dbReference type="EMBL" id="CAXLJM020000067">
    <property type="protein sequence ID" value="CAL8122116.1"/>
    <property type="molecule type" value="Genomic_DNA"/>
</dbReference>
<dbReference type="SUPFAM" id="SSF49854">
    <property type="entry name" value="Spermadhesin, CUB domain"/>
    <property type="match status" value="1"/>
</dbReference>
<reference evidence="1 2" key="1">
    <citation type="submission" date="2024-08" db="EMBL/GenBank/DDBJ databases">
        <authorList>
            <person name="Cucini C."/>
            <person name="Frati F."/>
        </authorList>
    </citation>
    <scope>NUCLEOTIDE SEQUENCE [LARGE SCALE GENOMIC DNA]</scope>
</reference>
<keyword evidence="2" id="KW-1185">Reference proteome</keyword>
<evidence type="ECO:0008006" key="3">
    <source>
        <dbReference type="Google" id="ProtNLM"/>
    </source>
</evidence>
<evidence type="ECO:0000313" key="1">
    <source>
        <dbReference type="EMBL" id="CAL8122116.1"/>
    </source>
</evidence>
<evidence type="ECO:0000313" key="2">
    <source>
        <dbReference type="Proteomes" id="UP001642540"/>
    </source>
</evidence>
<organism evidence="1 2">
    <name type="scientific">Orchesella dallaii</name>
    <dbReference type="NCBI Taxonomy" id="48710"/>
    <lineage>
        <taxon>Eukaryota</taxon>
        <taxon>Metazoa</taxon>
        <taxon>Ecdysozoa</taxon>
        <taxon>Arthropoda</taxon>
        <taxon>Hexapoda</taxon>
        <taxon>Collembola</taxon>
        <taxon>Entomobryomorpha</taxon>
        <taxon>Entomobryoidea</taxon>
        <taxon>Orchesellidae</taxon>
        <taxon>Orchesellinae</taxon>
        <taxon>Orchesella</taxon>
    </lineage>
</organism>
<dbReference type="Proteomes" id="UP001642540">
    <property type="component" value="Unassembled WGS sequence"/>
</dbReference>
<sequence>MSLHKVLLILGQIALISIFSPVIFGLQVEPQYHATNRLNTSSKCSETLTEVAGQISYPGGSSANHRCFWVIRVENATGYNISVQEFASRHIVSFTGFNHANLSDQEHYVVNNMTSEVFLFKNSNLVIIALETDYINSPFGISYEARFTDNTNLVSTNSGDYFCDTTEFNEWVYPTGDLSTKTNILSTFIVTPPENTYHPRRMLDFGIGRDPTHGDMACDWAFYSYFYQEGNLDNSEPTWDLTISTCEHPYYSGLFSLEPMLFIFYTENFNRNYTFDFTFYSYYFLKDDGKNEPKPKTAKFISNRE</sequence>
<name>A0ABP1R7F2_9HEXA</name>
<protein>
    <recommendedName>
        <fullName evidence="3">CUB domain-containing protein</fullName>
    </recommendedName>
</protein>
<dbReference type="InterPro" id="IPR035914">
    <property type="entry name" value="Sperma_CUB_dom_sf"/>
</dbReference>
<comment type="caution">
    <text evidence="1">The sequence shown here is derived from an EMBL/GenBank/DDBJ whole genome shotgun (WGS) entry which is preliminary data.</text>
</comment>
<gene>
    <name evidence="1" type="ORF">ODALV1_LOCUS19681</name>
</gene>